<dbReference type="InterPro" id="IPR001110">
    <property type="entry name" value="UPF0012_CS"/>
</dbReference>
<dbReference type="CDD" id="cd07197">
    <property type="entry name" value="nitrilase"/>
    <property type="match status" value="1"/>
</dbReference>
<sequence>MVKLGLIQTKVHSSNEKGIAQVSKILKKLGRQNTDIVCLPEQWLKNNKITDFEKEFLEFKKIAKEFSMTIIPGAFYEITKKSTSIIAPIIGPMGEFIGRQEKIHPFDYERDNVKPGKEAKIFNTACRFGIIICYDMVFPKVANTFVKKGAQVLFSPSRIVKRGIEPWQMYVQVRALENRIPILAANVQNYKFGGNSLIIDLIENNKVMTTKITRLDGECGISKELDLKKYEKSRRIRFRDSNNFQ</sequence>
<keyword evidence="2" id="KW-0808">Transferase</keyword>
<evidence type="ECO:0000313" key="3">
    <source>
        <dbReference type="Proteomes" id="UP000006100"/>
    </source>
</evidence>
<dbReference type="PANTHER" id="PTHR23088:SF27">
    <property type="entry name" value="DEAMINATED GLUTATHIONE AMIDASE"/>
    <property type="match status" value="1"/>
</dbReference>
<dbReference type="PROSITE" id="PS50263">
    <property type="entry name" value="CN_HYDROLASE"/>
    <property type="match status" value="1"/>
</dbReference>
<dbReference type="GO" id="GO:0016746">
    <property type="term" value="F:acyltransferase activity"/>
    <property type="evidence" value="ECO:0007669"/>
    <property type="project" value="UniProtKB-KW"/>
</dbReference>
<dbReference type="InterPro" id="IPR036526">
    <property type="entry name" value="C-N_Hydrolase_sf"/>
</dbReference>
<dbReference type="HOGENOM" id="CLU_030130_3_8_2"/>
<dbReference type="PANTHER" id="PTHR23088">
    <property type="entry name" value="NITRILASE-RELATED"/>
    <property type="match status" value="1"/>
</dbReference>
<reference evidence="2 3" key="1">
    <citation type="journal article" date="2012" name="J. Bacteriol.">
        <title>Draft Genome Sequence of an Ammonia-Oxidizing Archaeon, "Candidatus Nitrosopumilus sediminis" AR2, from Svalbard in the Arctic Circle.</title>
        <authorList>
            <person name="Park S.J."/>
            <person name="Kim J.G."/>
            <person name="Jung M.Y."/>
            <person name="Kim S.J."/>
            <person name="Cha I.T."/>
            <person name="Ghai R."/>
            <person name="Martin-Cuadrado A.B."/>
            <person name="Rodriguez-Valera F."/>
            <person name="Rhee S.K."/>
        </authorList>
    </citation>
    <scope>NUCLEOTIDE SEQUENCE [LARGE SCALE GENOMIC DNA]</scope>
    <source>
        <strain evidence="2 3">AR2</strain>
    </source>
</reference>
<dbReference type="eggNOG" id="arCOG00062">
    <property type="taxonomic scope" value="Archaea"/>
</dbReference>
<dbReference type="STRING" id="1229909.NSED_03350"/>
<dbReference type="Proteomes" id="UP000006100">
    <property type="component" value="Chromosome"/>
</dbReference>
<dbReference type="KEGG" id="nir:NSED_03350"/>
<dbReference type="RefSeq" id="WP_014964848.1">
    <property type="nucleotide sequence ID" value="NC_018656.1"/>
</dbReference>
<dbReference type="SUPFAM" id="SSF56317">
    <property type="entry name" value="Carbon-nitrogen hydrolase"/>
    <property type="match status" value="1"/>
</dbReference>
<dbReference type="Pfam" id="PF00795">
    <property type="entry name" value="CN_hydrolase"/>
    <property type="match status" value="1"/>
</dbReference>
<protein>
    <submittedName>
        <fullName evidence="2">Nitrilase/cyanide hydratase and apolipoprotein N-acyltransferase</fullName>
    </submittedName>
</protein>
<dbReference type="Gene3D" id="3.60.110.10">
    <property type="entry name" value="Carbon-nitrogen hydrolase"/>
    <property type="match status" value="1"/>
</dbReference>
<gene>
    <name evidence="2" type="ORF">NSED_03350</name>
</gene>
<evidence type="ECO:0000259" key="1">
    <source>
        <dbReference type="PROSITE" id="PS50263"/>
    </source>
</evidence>
<dbReference type="AlphaFoldDB" id="K0BDS3"/>
<dbReference type="EMBL" id="CP003843">
    <property type="protein sequence ID" value="AFS82476.1"/>
    <property type="molecule type" value="Genomic_DNA"/>
</dbReference>
<keyword evidence="2" id="KW-0449">Lipoprotein</keyword>
<dbReference type="PROSITE" id="PS01227">
    <property type="entry name" value="UPF0012"/>
    <property type="match status" value="1"/>
</dbReference>
<keyword evidence="2" id="KW-0012">Acyltransferase</keyword>
<dbReference type="GeneID" id="13697687"/>
<keyword evidence="3" id="KW-1185">Reference proteome</keyword>
<organism evidence="2 3">
    <name type="scientific">Candidatus Nitrosopumilus sediminis</name>
    <dbReference type="NCBI Taxonomy" id="1229909"/>
    <lineage>
        <taxon>Archaea</taxon>
        <taxon>Nitrososphaerota</taxon>
        <taxon>Nitrososphaeria</taxon>
        <taxon>Nitrosopumilales</taxon>
        <taxon>Nitrosopumilaceae</taxon>
        <taxon>Nitrosopumilus</taxon>
    </lineage>
</organism>
<accession>K0BDS3</accession>
<evidence type="ECO:0000313" key="2">
    <source>
        <dbReference type="EMBL" id="AFS82476.1"/>
    </source>
</evidence>
<proteinExistence type="predicted"/>
<name>K0BDS3_9ARCH</name>
<dbReference type="PATRIC" id="fig|1229909.8.peg.714"/>
<dbReference type="InterPro" id="IPR003010">
    <property type="entry name" value="C-N_Hydrolase"/>
</dbReference>
<dbReference type="OrthoDB" id="41015at2157"/>
<feature type="domain" description="CN hydrolase" evidence="1">
    <location>
        <begin position="2"/>
        <end position="227"/>
    </location>
</feature>